<proteinExistence type="predicted"/>
<name>A0ABD1X1K0_9LAMI</name>
<gene>
    <name evidence="2" type="ORF">Fot_00508</name>
</gene>
<keyword evidence="3" id="KW-1185">Reference proteome</keyword>
<dbReference type="AlphaFoldDB" id="A0ABD1X1K0"/>
<evidence type="ECO:0000313" key="2">
    <source>
        <dbReference type="EMBL" id="KAL2555769.1"/>
    </source>
</evidence>
<dbReference type="EMBL" id="JBFOLJ010000001">
    <property type="protein sequence ID" value="KAL2555769.1"/>
    <property type="molecule type" value="Genomic_DNA"/>
</dbReference>
<accession>A0ABD1X1K0</accession>
<evidence type="ECO:0000313" key="3">
    <source>
        <dbReference type="Proteomes" id="UP001604277"/>
    </source>
</evidence>
<protein>
    <submittedName>
        <fullName evidence="2">Uncharacterized protein</fullName>
    </submittedName>
</protein>
<sequence>MDEGLKILSLKRTYLDIPGIAAASQLSSDEEDDNEDSDGDQKGGSKKKWKIKINTNPGNSSNLITGLREIMDEFMKQQMQTEMQRSSSLLLPLPSPEVVQFDHHSDSYPNCRYEAQRALVYQVGAATAVVRCRLCEQLLAIEAVKFGATEDPKNGTLSQILALAA</sequence>
<organism evidence="2 3">
    <name type="scientific">Forsythia ovata</name>
    <dbReference type="NCBI Taxonomy" id="205694"/>
    <lineage>
        <taxon>Eukaryota</taxon>
        <taxon>Viridiplantae</taxon>
        <taxon>Streptophyta</taxon>
        <taxon>Embryophyta</taxon>
        <taxon>Tracheophyta</taxon>
        <taxon>Spermatophyta</taxon>
        <taxon>Magnoliopsida</taxon>
        <taxon>eudicotyledons</taxon>
        <taxon>Gunneridae</taxon>
        <taxon>Pentapetalae</taxon>
        <taxon>asterids</taxon>
        <taxon>lamiids</taxon>
        <taxon>Lamiales</taxon>
        <taxon>Oleaceae</taxon>
        <taxon>Forsythieae</taxon>
        <taxon>Forsythia</taxon>
    </lineage>
</organism>
<comment type="caution">
    <text evidence="2">The sequence shown here is derived from an EMBL/GenBank/DDBJ whole genome shotgun (WGS) entry which is preliminary data.</text>
</comment>
<reference evidence="3" key="1">
    <citation type="submission" date="2024-07" db="EMBL/GenBank/DDBJ databases">
        <title>Two chromosome-level genome assemblies of Korean endemic species Abeliophyllum distichum and Forsythia ovata (Oleaceae).</title>
        <authorList>
            <person name="Jang H."/>
        </authorList>
    </citation>
    <scope>NUCLEOTIDE SEQUENCE [LARGE SCALE GENOMIC DNA]</scope>
</reference>
<dbReference type="Proteomes" id="UP001604277">
    <property type="component" value="Unassembled WGS sequence"/>
</dbReference>
<feature type="region of interest" description="Disordered" evidence="1">
    <location>
        <begin position="24"/>
        <end position="52"/>
    </location>
</feature>
<evidence type="ECO:0000256" key="1">
    <source>
        <dbReference type="SAM" id="MobiDB-lite"/>
    </source>
</evidence>
<feature type="compositionally biased region" description="Acidic residues" evidence="1">
    <location>
        <begin position="28"/>
        <end position="38"/>
    </location>
</feature>